<sequence>MQAHALTIDKFLDHAAKWSPSREIVWSEAGIAQGRMGYARLRDRSNRLSGAYKALGLAVGDRVGTLAWNTQHHLETYFATMGVGLVCHTLNPRFTVAHLAAIVNEAGDRVLAVASNLVPLLQELAPLCATVEHVVVMDEGTSELRSLAGSKAKLWSHDALLESHGAPVAWGEFDEHAPAGLCYTSGTTGAPRGVLYTHRSNYLHTLRALQADSFGITSKDVVLIGVPMFHANGWGLPFAAPAAGAKMVLPGRHADGASLAAVIREESVTLAAGVHTLWLGVVDHVESSGMELPSLKRVLIGGSRCPEALLRRIEKRLGVQVQTSWGMTELSPMGTITPPGEGWSEEQASGRPSMGLDLKLTDAQGKELAPQRGVVGHLKVKGASVLDRYYKADADALDEDGYFDTGDLASLDEAGNLTIRGRSKDLIKSGGEWINPAEIEDIVGRLPAVRLVAVVGIADRKWTERPALVVELHPGESCGPDELLGCLKGKVASWWIPDRVIQMESLPLAATGKIDKNLLRTMLDASD</sequence>
<dbReference type="Pfam" id="PF00501">
    <property type="entry name" value="AMP-binding"/>
    <property type="match status" value="1"/>
</dbReference>
<dbReference type="InterPro" id="IPR045851">
    <property type="entry name" value="AMP-bd_C_sf"/>
</dbReference>
<evidence type="ECO:0000259" key="3">
    <source>
        <dbReference type="Pfam" id="PF13193"/>
    </source>
</evidence>
<name>A0A6M4H042_9PROT</name>
<dbReference type="InterPro" id="IPR020845">
    <property type="entry name" value="AMP-binding_CS"/>
</dbReference>
<feature type="region of interest" description="Disordered" evidence="1">
    <location>
        <begin position="329"/>
        <end position="351"/>
    </location>
</feature>
<dbReference type="InterPro" id="IPR025110">
    <property type="entry name" value="AMP-bd_C"/>
</dbReference>
<feature type="domain" description="AMP-dependent synthetase/ligase" evidence="2">
    <location>
        <begin position="15"/>
        <end position="390"/>
    </location>
</feature>
<dbReference type="Gene3D" id="3.40.50.12780">
    <property type="entry name" value="N-terminal domain of ligase-like"/>
    <property type="match status" value="1"/>
</dbReference>
<dbReference type="PANTHER" id="PTHR43767:SF11">
    <property type="entry name" value="MEDIUM-CHAIN-FATTY-ACID--COA LIGASE"/>
    <property type="match status" value="1"/>
</dbReference>
<dbReference type="AlphaFoldDB" id="A0A6M4H042"/>
<reference evidence="4 5" key="1">
    <citation type="submission" date="2020-04" db="EMBL/GenBank/DDBJ databases">
        <title>Usitatibacter rugosus gen. nov., sp. nov. and Usitatibacter palustris sp. nov., novel members of Usitatibacteraceae fam. nov. within the order Nitrosomonadales isolated from soil.</title>
        <authorList>
            <person name="Huber K.J."/>
            <person name="Neumann-Schaal M."/>
            <person name="Geppert A."/>
            <person name="Luckner M."/>
            <person name="Wanner G."/>
            <person name="Overmann J."/>
        </authorList>
    </citation>
    <scope>NUCLEOTIDE SEQUENCE [LARGE SCALE GENOMIC DNA]</scope>
    <source>
        <strain evidence="4 5">0125_3</strain>
    </source>
</reference>
<evidence type="ECO:0000313" key="4">
    <source>
        <dbReference type="EMBL" id="QJR12094.1"/>
    </source>
</evidence>
<dbReference type="EC" id="6.2.1.44" evidence="4"/>
<feature type="domain" description="AMP-binding enzyme C-terminal" evidence="3">
    <location>
        <begin position="438"/>
        <end position="513"/>
    </location>
</feature>
<gene>
    <name evidence="4" type="primary">dmdB_2</name>
    <name evidence="4" type="ORF">DSM104443_03177</name>
</gene>
<keyword evidence="4" id="KW-0436">Ligase</keyword>
<dbReference type="GO" id="GO:0016877">
    <property type="term" value="F:ligase activity, forming carbon-sulfur bonds"/>
    <property type="evidence" value="ECO:0007669"/>
    <property type="project" value="UniProtKB-ARBA"/>
</dbReference>
<dbReference type="Proteomes" id="UP000501534">
    <property type="component" value="Chromosome"/>
</dbReference>
<dbReference type="SUPFAM" id="SSF56801">
    <property type="entry name" value="Acetyl-CoA synthetase-like"/>
    <property type="match status" value="1"/>
</dbReference>
<accession>A0A6M4H042</accession>
<dbReference type="PROSITE" id="PS00455">
    <property type="entry name" value="AMP_BINDING"/>
    <property type="match status" value="1"/>
</dbReference>
<dbReference type="InterPro" id="IPR000873">
    <property type="entry name" value="AMP-dep_synth/lig_dom"/>
</dbReference>
<dbReference type="Pfam" id="PF13193">
    <property type="entry name" value="AMP-binding_C"/>
    <property type="match status" value="1"/>
</dbReference>
<dbReference type="InterPro" id="IPR050237">
    <property type="entry name" value="ATP-dep_AMP-bd_enzyme"/>
</dbReference>
<organism evidence="4 5">
    <name type="scientific">Usitatibacter rugosus</name>
    <dbReference type="NCBI Taxonomy" id="2732067"/>
    <lineage>
        <taxon>Bacteria</taxon>
        <taxon>Pseudomonadati</taxon>
        <taxon>Pseudomonadota</taxon>
        <taxon>Betaproteobacteria</taxon>
        <taxon>Nitrosomonadales</taxon>
        <taxon>Usitatibacteraceae</taxon>
        <taxon>Usitatibacter</taxon>
    </lineage>
</organism>
<evidence type="ECO:0000259" key="2">
    <source>
        <dbReference type="Pfam" id="PF00501"/>
    </source>
</evidence>
<evidence type="ECO:0000256" key="1">
    <source>
        <dbReference type="SAM" id="MobiDB-lite"/>
    </source>
</evidence>
<keyword evidence="5" id="KW-1185">Reference proteome</keyword>
<evidence type="ECO:0000313" key="5">
    <source>
        <dbReference type="Proteomes" id="UP000501534"/>
    </source>
</evidence>
<proteinExistence type="predicted"/>
<dbReference type="RefSeq" id="WP_171093993.1">
    <property type="nucleotide sequence ID" value="NZ_CP053069.1"/>
</dbReference>
<dbReference type="EMBL" id="CP053069">
    <property type="protein sequence ID" value="QJR12094.1"/>
    <property type="molecule type" value="Genomic_DNA"/>
</dbReference>
<dbReference type="InterPro" id="IPR042099">
    <property type="entry name" value="ANL_N_sf"/>
</dbReference>
<dbReference type="PANTHER" id="PTHR43767">
    <property type="entry name" value="LONG-CHAIN-FATTY-ACID--COA LIGASE"/>
    <property type="match status" value="1"/>
</dbReference>
<dbReference type="KEGG" id="uru:DSM104443_03177"/>
<dbReference type="Gene3D" id="3.30.300.30">
    <property type="match status" value="1"/>
</dbReference>
<protein>
    <submittedName>
        <fullName evidence="4">3-methylmercaptopropionyl-CoA ligase</fullName>
        <ecNumber evidence="4">6.2.1.44</ecNumber>
    </submittedName>
</protein>